<reference evidence="1 2" key="1">
    <citation type="journal article" date="2016" name="Nat. Commun.">
        <title>Thousands of microbial genomes shed light on interconnected biogeochemical processes in an aquifer system.</title>
        <authorList>
            <person name="Anantharaman K."/>
            <person name="Brown C.T."/>
            <person name="Hug L.A."/>
            <person name="Sharon I."/>
            <person name="Castelle C.J."/>
            <person name="Probst A.J."/>
            <person name="Thomas B.C."/>
            <person name="Singh A."/>
            <person name="Wilkins M.J."/>
            <person name="Karaoz U."/>
            <person name="Brodie E.L."/>
            <person name="Williams K.H."/>
            <person name="Hubbard S.S."/>
            <person name="Banfield J.F."/>
        </authorList>
    </citation>
    <scope>NUCLEOTIDE SEQUENCE [LARGE SCALE GENOMIC DNA]</scope>
</reference>
<evidence type="ECO:0000313" key="1">
    <source>
        <dbReference type="EMBL" id="OGG29904.1"/>
    </source>
</evidence>
<dbReference type="STRING" id="1798396.A2973_00215"/>
<evidence type="ECO:0008006" key="3">
    <source>
        <dbReference type="Google" id="ProtNLM"/>
    </source>
</evidence>
<dbReference type="Proteomes" id="UP000176409">
    <property type="component" value="Unassembled WGS sequence"/>
</dbReference>
<sequence length="187" mass="20305">MALVFTAAATVVPTRVSATIPTPIPSVTSVPTIAPPVPNTGKKQEYILPYPGLLSDHPLYFLKTLRDAILDRLIVDPLRRAEFYLLQADKRLSMGLFLQEKGKGALAGAAVGEGEIFMEKMVTSLGSFRETGKDVPRSIVDRVNRALEKHTEVIVGMAGKADGQEKQKLLVSLELVKKLEGEVGKLP</sequence>
<dbReference type="AlphaFoldDB" id="A0A1F6AYW4"/>
<proteinExistence type="predicted"/>
<protein>
    <recommendedName>
        <fullName evidence="3">DUF5667 domain-containing protein</fullName>
    </recommendedName>
</protein>
<comment type="caution">
    <text evidence="1">The sequence shown here is derived from an EMBL/GenBank/DDBJ whole genome shotgun (WGS) entry which is preliminary data.</text>
</comment>
<dbReference type="EMBL" id="MFJZ01000033">
    <property type="protein sequence ID" value="OGG29904.1"/>
    <property type="molecule type" value="Genomic_DNA"/>
</dbReference>
<gene>
    <name evidence="1" type="ORF">A2973_00215</name>
</gene>
<name>A0A1F6AYW4_9BACT</name>
<evidence type="ECO:0000313" key="2">
    <source>
        <dbReference type="Proteomes" id="UP000176409"/>
    </source>
</evidence>
<organism evidence="1 2">
    <name type="scientific">Candidatus Gottesmanbacteria bacterium RIFCSPLOWO2_01_FULL_49_10</name>
    <dbReference type="NCBI Taxonomy" id="1798396"/>
    <lineage>
        <taxon>Bacteria</taxon>
        <taxon>Candidatus Gottesmaniibacteriota</taxon>
    </lineage>
</organism>
<accession>A0A1F6AYW4</accession>